<dbReference type="AlphaFoldDB" id="A0A1Y6LMT4"/>
<accession>A0A1Y6LMT4</accession>
<proteinExistence type="predicted"/>
<evidence type="ECO:0000313" key="1">
    <source>
        <dbReference type="EMBL" id="SMY25743.1"/>
    </source>
</evidence>
<organism evidence="1 2">
    <name type="scientific">Zymoseptoria tritici ST99CH_1A5</name>
    <dbReference type="NCBI Taxonomy" id="1276529"/>
    <lineage>
        <taxon>Eukaryota</taxon>
        <taxon>Fungi</taxon>
        <taxon>Dikarya</taxon>
        <taxon>Ascomycota</taxon>
        <taxon>Pezizomycotina</taxon>
        <taxon>Dothideomycetes</taxon>
        <taxon>Dothideomycetidae</taxon>
        <taxon>Mycosphaerellales</taxon>
        <taxon>Mycosphaerellaceae</taxon>
        <taxon>Zymoseptoria</taxon>
    </lineage>
</organism>
<evidence type="ECO:0000313" key="2">
    <source>
        <dbReference type="Proteomes" id="UP000215453"/>
    </source>
</evidence>
<protein>
    <submittedName>
        <fullName evidence="1">Uncharacterized protein</fullName>
    </submittedName>
</protein>
<dbReference type="EMBL" id="LT882681">
    <property type="protein sequence ID" value="SMY25743.1"/>
    <property type="molecule type" value="Genomic_DNA"/>
</dbReference>
<name>A0A1Y6LMT4_ZYMTR</name>
<dbReference type="Proteomes" id="UP000215453">
    <property type="component" value="Chromosome 6"/>
</dbReference>
<reference evidence="1 2" key="1">
    <citation type="submission" date="2016-10" db="EMBL/GenBank/DDBJ databases">
        <authorList>
            <person name="Varghese N."/>
        </authorList>
    </citation>
    <scope>NUCLEOTIDE SEQUENCE [LARGE SCALE GENOMIC DNA]</scope>
</reference>
<gene>
    <name evidence="1" type="ORF">ZT1A5_G7185</name>
</gene>
<sequence length="157" mass="17695">MIDAIQLLLVSPPELTDTTNLSEDRIFMWLDVASIDQINQEPGAQDRGVSALPLVIALCNTMISLVDDTYFARAWCAVEVLVMQSLLSYGHHRHLEHQRLAGTVQGRLVPSDRLAEVRDVAVNDMKYLLTKPEDRASIRFLARQSELLARDVLRKVT</sequence>